<name>A0A9P7BYJ6_9FUNG</name>
<dbReference type="Proteomes" id="UP000740926">
    <property type="component" value="Unassembled WGS sequence"/>
</dbReference>
<reference evidence="2 3" key="1">
    <citation type="journal article" date="2020" name="Microb. Genom.">
        <title>Genetic diversity of clinical and environmental Mucorales isolates obtained from an investigation of mucormycosis cases among solid organ transplant recipients.</title>
        <authorList>
            <person name="Nguyen M.H."/>
            <person name="Kaul D."/>
            <person name="Muto C."/>
            <person name="Cheng S.J."/>
            <person name="Richter R.A."/>
            <person name="Bruno V.M."/>
            <person name="Liu G."/>
            <person name="Beyhan S."/>
            <person name="Sundermann A.J."/>
            <person name="Mounaud S."/>
            <person name="Pasculle A.W."/>
            <person name="Nierman W.C."/>
            <person name="Driscoll E."/>
            <person name="Cumbie R."/>
            <person name="Clancy C.J."/>
            <person name="Dupont C.L."/>
        </authorList>
    </citation>
    <scope>NUCLEOTIDE SEQUENCE [LARGE SCALE GENOMIC DNA]</scope>
    <source>
        <strain evidence="2 3">GL24</strain>
    </source>
</reference>
<sequence length="93" mass="10487">MVGQPGPWELVPDRQLRPERGRPGKSDPLAQTAARRHPPGHGLRRPDLSGQRQHPPERIRRLRQQPLPDPGQSGPDNAVRLSRHHHLRLQPAG</sequence>
<dbReference type="EMBL" id="JAANIU010017035">
    <property type="protein sequence ID" value="KAG1527579.1"/>
    <property type="molecule type" value="Genomic_DNA"/>
</dbReference>
<feature type="compositionally biased region" description="Basic residues" evidence="1">
    <location>
        <begin position="81"/>
        <end position="93"/>
    </location>
</feature>
<gene>
    <name evidence="2" type="ORF">G6F50_018305</name>
</gene>
<keyword evidence="3" id="KW-1185">Reference proteome</keyword>
<feature type="region of interest" description="Disordered" evidence="1">
    <location>
        <begin position="1"/>
        <end position="93"/>
    </location>
</feature>
<protein>
    <submittedName>
        <fullName evidence="2">Uncharacterized protein</fullName>
    </submittedName>
</protein>
<comment type="caution">
    <text evidence="2">The sequence shown here is derived from an EMBL/GenBank/DDBJ whole genome shotgun (WGS) entry which is preliminary data.</text>
</comment>
<proteinExistence type="predicted"/>
<evidence type="ECO:0000313" key="3">
    <source>
        <dbReference type="Proteomes" id="UP000740926"/>
    </source>
</evidence>
<dbReference type="AlphaFoldDB" id="A0A9P7BYJ6"/>
<evidence type="ECO:0000256" key="1">
    <source>
        <dbReference type="SAM" id="MobiDB-lite"/>
    </source>
</evidence>
<feature type="compositionally biased region" description="Basic residues" evidence="1">
    <location>
        <begin position="34"/>
        <end position="43"/>
    </location>
</feature>
<organism evidence="2 3">
    <name type="scientific">Rhizopus delemar</name>
    <dbReference type="NCBI Taxonomy" id="936053"/>
    <lineage>
        <taxon>Eukaryota</taxon>
        <taxon>Fungi</taxon>
        <taxon>Fungi incertae sedis</taxon>
        <taxon>Mucoromycota</taxon>
        <taxon>Mucoromycotina</taxon>
        <taxon>Mucoromycetes</taxon>
        <taxon>Mucorales</taxon>
        <taxon>Mucorineae</taxon>
        <taxon>Rhizopodaceae</taxon>
        <taxon>Rhizopus</taxon>
    </lineage>
</organism>
<feature type="compositionally biased region" description="Basic and acidic residues" evidence="1">
    <location>
        <begin position="11"/>
        <end position="25"/>
    </location>
</feature>
<evidence type="ECO:0000313" key="2">
    <source>
        <dbReference type="EMBL" id="KAG1527579.1"/>
    </source>
</evidence>
<accession>A0A9P7BYJ6</accession>